<keyword evidence="2" id="KW-0732">Signal</keyword>
<proteinExistence type="predicted"/>
<protein>
    <recommendedName>
        <fullName evidence="5">SHOCT domain-containing protein</fullName>
    </recommendedName>
</protein>
<evidence type="ECO:0008006" key="5">
    <source>
        <dbReference type="Google" id="ProtNLM"/>
    </source>
</evidence>
<gene>
    <name evidence="3" type="ORF">M972_112278</name>
</gene>
<evidence type="ECO:0000256" key="2">
    <source>
        <dbReference type="SAM" id="SignalP"/>
    </source>
</evidence>
<evidence type="ECO:0000256" key="1">
    <source>
        <dbReference type="SAM" id="MobiDB-lite"/>
    </source>
</evidence>
<dbReference type="AlphaFoldDB" id="A0AB36THS8"/>
<feature type="chain" id="PRO_5044253857" description="SHOCT domain-containing protein" evidence="2">
    <location>
        <begin position="24"/>
        <end position="178"/>
    </location>
</feature>
<sequence>MKFHKIVIVTAITAVLSSVSVFATPKATETPKTDTTQQKNHCEQKRGSEINKDRAKEKGSDTQIDPIERLKKKKAKVKELYDAGKITKEEADDLNAKIDAKIKEIEEFNKLTVEQKREKLKKAFKEKIDKKVKEGKISRDKADEIIRKFNKKIDEWDGTGYPPFIHKSCIKKHRCKQR</sequence>
<comment type="caution">
    <text evidence="3">The sequence shown here is derived from an EMBL/GenBank/DDBJ whole genome shotgun (WGS) entry which is preliminary data.</text>
</comment>
<name>A0AB36THS8_ACETH</name>
<dbReference type="RefSeq" id="WP_003518398.1">
    <property type="nucleotide sequence ID" value="NZ_CP013828.1"/>
</dbReference>
<organism evidence="3 4">
    <name type="scientific">Acetivibrio thermocellus AD2</name>
    <dbReference type="NCBI Taxonomy" id="1138384"/>
    <lineage>
        <taxon>Bacteria</taxon>
        <taxon>Bacillati</taxon>
        <taxon>Bacillota</taxon>
        <taxon>Clostridia</taxon>
        <taxon>Eubacteriales</taxon>
        <taxon>Oscillospiraceae</taxon>
        <taxon>Acetivibrio</taxon>
    </lineage>
</organism>
<feature type="compositionally biased region" description="Basic and acidic residues" evidence="1">
    <location>
        <begin position="40"/>
        <end position="60"/>
    </location>
</feature>
<evidence type="ECO:0000313" key="4">
    <source>
        <dbReference type="Proteomes" id="UP000223596"/>
    </source>
</evidence>
<feature type="signal peptide" evidence="2">
    <location>
        <begin position="1"/>
        <end position="23"/>
    </location>
</feature>
<evidence type="ECO:0000313" key="3">
    <source>
        <dbReference type="EMBL" id="PFH03467.1"/>
    </source>
</evidence>
<dbReference type="Proteomes" id="UP000223596">
    <property type="component" value="Unassembled WGS sequence"/>
</dbReference>
<reference evidence="3 4" key="1">
    <citation type="submission" date="2017-09" db="EMBL/GenBank/DDBJ databases">
        <title>Evaluation of Pacific Biosciences Sequencing Technology to Finishing C. thermocellum Genome Sequences.</title>
        <authorList>
            <person name="Brown S."/>
        </authorList>
    </citation>
    <scope>NUCLEOTIDE SEQUENCE [LARGE SCALE GENOMIC DNA]</scope>
    <source>
        <strain evidence="3 4">AD2</strain>
    </source>
</reference>
<dbReference type="GeneID" id="35803592"/>
<accession>A0AB36THS8</accession>
<feature type="region of interest" description="Disordered" evidence="1">
    <location>
        <begin position="28"/>
        <end position="65"/>
    </location>
</feature>
<dbReference type="EMBL" id="PDBW01000001">
    <property type="protein sequence ID" value="PFH03467.1"/>
    <property type="molecule type" value="Genomic_DNA"/>
</dbReference>